<keyword evidence="3" id="KW-1185">Reference proteome</keyword>
<reference evidence="3" key="1">
    <citation type="submission" date="2016-01" db="EMBL/GenBank/DDBJ databases">
        <authorList>
            <person name="Mitreva M."/>
            <person name="Pepin K.H."/>
            <person name="Mihindukulasuriya K.A."/>
            <person name="Fulton R."/>
            <person name="Fronick C."/>
            <person name="O'Laughlin M."/>
            <person name="Miner T."/>
            <person name="Herter B."/>
            <person name="Rosa B.A."/>
            <person name="Cordes M."/>
            <person name="Tomlinson C."/>
            <person name="Wollam A."/>
            <person name="Palsikar V.B."/>
            <person name="Mardis E.R."/>
            <person name="Wilson R.K."/>
        </authorList>
    </citation>
    <scope>NUCLEOTIDE SEQUENCE [LARGE SCALE GENOMIC DNA]</scope>
    <source>
        <strain evidence="3">MJR8151</strain>
    </source>
</reference>
<feature type="transmembrane region" description="Helical" evidence="1">
    <location>
        <begin position="7"/>
        <end position="26"/>
    </location>
</feature>
<comment type="caution">
    <text evidence="2">The sequence shown here is derived from an EMBL/GenBank/DDBJ whole genome shotgun (WGS) entry which is preliminary data.</text>
</comment>
<feature type="transmembrane region" description="Helical" evidence="1">
    <location>
        <begin position="32"/>
        <end position="50"/>
    </location>
</feature>
<proteinExistence type="predicted"/>
<dbReference type="STRING" id="33036.HMPREF3200_01812"/>
<sequence>MRWIIRIILLPIRLVLSLLIAFLTFILSLSTALLSVVSTLIFIIGIASIFQGDKQIVIEALILAFLFSPFGLPKLGIYVIGLLELLNYTIKSI</sequence>
<dbReference type="InterPro" id="IPR043753">
    <property type="entry name" value="DUF5699"/>
</dbReference>
<protein>
    <submittedName>
        <fullName evidence="2">Uncharacterized protein</fullName>
    </submittedName>
</protein>
<accession>A0A133KA14</accession>
<name>A0A133KA14_9FIRM</name>
<evidence type="ECO:0000256" key="1">
    <source>
        <dbReference type="SAM" id="Phobius"/>
    </source>
</evidence>
<evidence type="ECO:0000313" key="2">
    <source>
        <dbReference type="EMBL" id="KWZ76408.1"/>
    </source>
</evidence>
<keyword evidence="1" id="KW-0812">Transmembrane</keyword>
<dbReference type="RefSeq" id="WP_001267200.1">
    <property type="nucleotide sequence ID" value="NZ_CAMPUE010000008.1"/>
</dbReference>
<feature type="transmembrane region" description="Helical" evidence="1">
    <location>
        <begin position="62"/>
        <end position="83"/>
    </location>
</feature>
<dbReference type="GeneID" id="83861815"/>
<organism evidence="2 3">
    <name type="scientific">Anaerococcus tetradius</name>
    <dbReference type="NCBI Taxonomy" id="33036"/>
    <lineage>
        <taxon>Bacteria</taxon>
        <taxon>Bacillati</taxon>
        <taxon>Bacillota</taxon>
        <taxon>Tissierellia</taxon>
        <taxon>Tissierellales</taxon>
        <taxon>Peptoniphilaceae</taxon>
        <taxon>Anaerococcus</taxon>
    </lineage>
</organism>
<dbReference type="AlphaFoldDB" id="A0A133KA14"/>
<gene>
    <name evidence="2" type="ORF">HMPREF3200_01812</name>
</gene>
<dbReference type="EMBL" id="LRPM01000086">
    <property type="protein sequence ID" value="KWZ76408.1"/>
    <property type="molecule type" value="Genomic_DNA"/>
</dbReference>
<dbReference type="PATRIC" id="fig|33036.3.peg.1790"/>
<dbReference type="Proteomes" id="UP000070383">
    <property type="component" value="Unassembled WGS sequence"/>
</dbReference>
<dbReference type="OrthoDB" id="95627at2"/>
<dbReference type="Pfam" id="PF18956">
    <property type="entry name" value="DUF5699"/>
    <property type="match status" value="1"/>
</dbReference>
<evidence type="ECO:0000313" key="3">
    <source>
        <dbReference type="Proteomes" id="UP000070383"/>
    </source>
</evidence>
<keyword evidence="1" id="KW-0472">Membrane</keyword>
<keyword evidence="1" id="KW-1133">Transmembrane helix</keyword>